<dbReference type="RefSeq" id="WP_127738751.1">
    <property type="nucleotide sequence ID" value="NZ_RZTZ01000004.1"/>
</dbReference>
<evidence type="ECO:0000313" key="2">
    <source>
        <dbReference type="EMBL" id="RVT62799.1"/>
    </source>
</evidence>
<proteinExistence type="predicted"/>
<evidence type="ECO:0000256" key="1">
    <source>
        <dbReference type="SAM" id="Phobius"/>
    </source>
</evidence>
<keyword evidence="1" id="KW-0472">Membrane</keyword>
<keyword evidence="3" id="KW-1185">Reference proteome</keyword>
<dbReference type="EMBL" id="RZTZ01000004">
    <property type="protein sequence ID" value="RVT62799.1"/>
    <property type="molecule type" value="Genomic_DNA"/>
</dbReference>
<protein>
    <submittedName>
        <fullName evidence="2">Uncharacterized protein</fullName>
    </submittedName>
</protein>
<name>A0A3S2TU88_9BACI</name>
<sequence>MFRRQRLTEIILITVIGAIVSILNTLWLRSSLLKEIEKIAKINELNILRKSGKVTDIATKKSN</sequence>
<reference evidence="2 3" key="1">
    <citation type="submission" date="2019-01" db="EMBL/GenBank/DDBJ databases">
        <title>Bacillus sp. M5HDSG1-1, whole genome shotgun sequence.</title>
        <authorList>
            <person name="Tuo L."/>
        </authorList>
    </citation>
    <scope>NUCLEOTIDE SEQUENCE [LARGE SCALE GENOMIC DNA]</scope>
    <source>
        <strain evidence="2 3">M5HDSG1-1</strain>
    </source>
</reference>
<evidence type="ECO:0000313" key="3">
    <source>
        <dbReference type="Proteomes" id="UP000288024"/>
    </source>
</evidence>
<keyword evidence="1" id="KW-1133">Transmembrane helix</keyword>
<accession>A0A3S2TU88</accession>
<keyword evidence="1" id="KW-0812">Transmembrane</keyword>
<organism evidence="2 3">
    <name type="scientific">Niallia taxi</name>
    <dbReference type="NCBI Taxonomy" id="2499688"/>
    <lineage>
        <taxon>Bacteria</taxon>
        <taxon>Bacillati</taxon>
        <taxon>Bacillota</taxon>
        <taxon>Bacilli</taxon>
        <taxon>Bacillales</taxon>
        <taxon>Bacillaceae</taxon>
        <taxon>Niallia</taxon>
    </lineage>
</organism>
<gene>
    <name evidence="2" type="ORF">EM808_13755</name>
</gene>
<dbReference type="AlphaFoldDB" id="A0A3S2TU88"/>
<feature type="transmembrane region" description="Helical" evidence="1">
    <location>
        <begin position="7"/>
        <end position="28"/>
    </location>
</feature>
<comment type="caution">
    <text evidence="2">The sequence shown here is derived from an EMBL/GenBank/DDBJ whole genome shotgun (WGS) entry which is preliminary data.</text>
</comment>
<dbReference type="Proteomes" id="UP000288024">
    <property type="component" value="Unassembled WGS sequence"/>
</dbReference>